<dbReference type="InterPro" id="IPR029069">
    <property type="entry name" value="HotDog_dom_sf"/>
</dbReference>
<evidence type="ECO:0000259" key="2">
    <source>
        <dbReference type="Pfam" id="PF03061"/>
    </source>
</evidence>
<dbReference type="SUPFAM" id="SSF54637">
    <property type="entry name" value="Thioesterase/thiol ester dehydrase-isomerase"/>
    <property type="match status" value="1"/>
</dbReference>
<proteinExistence type="predicted"/>
<accession>A0A160M741</accession>
<dbReference type="AlphaFoldDB" id="A0A160M741"/>
<dbReference type="KEGG" id="bon:A361_02255"/>
<dbReference type="Proteomes" id="UP000077856">
    <property type="component" value="Chromosome"/>
</dbReference>
<dbReference type="NCBIfam" id="TIGR00369">
    <property type="entry name" value="unchar_dom_1"/>
    <property type="match status" value="1"/>
</dbReference>
<dbReference type="Pfam" id="PF03061">
    <property type="entry name" value="4HBT"/>
    <property type="match status" value="1"/>
</dbReference>
<evidence type="ECO:0000313" key="3">
    <source>
        <dbReference type="EMBL" id="AND38013.1"/>
    </source>
</evidence>
<sequence>MNKHFNLNEIGVYKMLIKQPFDEFLKFHYERVSESNMKVTLPIQPLFINSAGLVHGGIISTLADVAMGNIFEPDENQMQSVVTADLKVTFLMGATGEFLIANAHLVKRGRTLNHTDCLIYNDQDQLVAKASGIFASI</sequence>
<feature type="domain" description="Thioesterase" evidence="2">
    <location>
        <begin position="52"/>
        <end position="128"/>
    </location>
</feature>
<name>A0A160M741_9BACI</name>
<dbReference type="Gene3D" id="3.10.129.10">
    <property type="entry name" value="Hotdog Thioesterase"/>
    <property type="match status" value="1"/>
</dbReference>
<dbReference type="InterPro" id="IPR052723">
    <property type="entry name" value="Acyl-CoA_thioesterase_PaaI"/>
</dbReference>
<dbReference type="InterPro" id="IPR003736">
    <property type="entry name" value="PAAI_dom"/>
</dbReference>
<reference evidence="3 4" key="1">
    <citation type="submission" date="2016-04" db="EMBL/GenBank/DDBJ databases">
        <title>Complete genome sequence of Bacillus oceanisediminis strain 2691.</title>
        <authorList>
            <person name="Jeong H."/>
            <person name="Kim H.J."/>
            <person name="Lee D.-W."/>
        </authorList>
    </citation>
    <scope>NUCLEOTIDE SEQUENCE [LARGE SCALE GENOMIC DNA]</scope>
    <source>
        <strain evidence="3 4">2691</strain>
    </source>
</reference>
<dbReference type="CDD" id="cd03443">
    <property type="entry name" value="PaaI_thioesterase"/>
    <property type="match status" value="1"/>
</dbReference>
<evidence type="ECO:0000313" key="4">
    <source>
        <dbReference type="Proteomes" id="UP000077856"/>
    </source>
</evidence>
<protein>
    <recommendedName>
        <fullName evidence="2">Thioesterase domain-containing protein</fullName>
    </recommendedName>
</protein>
<gene>
    <name evidence="3" type="ORF">A361_02255</name>
</gene>
<keyword evidence="1" id="KW-0378">Hydrolase</keyword>
<dbReference type="InterPro" id="IPR006683">
    <property type="entry name" value="Thioestr_dom"/>
</dbReference>
<organism evidence="3 4">
    <name type="scientific">Cytobacillus oceanisediminis 2691</name>
    <dbReference type="NCBI Taxonomy" id="1196031"/>
    <lineage>
        <taxon>Bacteria</taxon>
        <taxon>Bacillati</taxon>
        <taxon>Bacillota</taxon>
        <taxon>Bacilli</taxon>
        <taxon>Bacillales</taxon>
        <taxon>Bacillaceae</taxon>
        <taxon>Cytobacillus</taxon>
    </lineage>
</organism>
<evidence type="ECO:0000256" key="1">
    <source>
        <dbReference type="ARBA" id="ARBA00022801"/>
    </source>
</evidence>
<dbReference type="STRING" id="1196031.A361_02255"/>
<dbReference type="EMBL" id="CP015506">
    <property type="protein sequence ID" value="AND38013.1"/>
    <property type="molecule type" value="Genomic_DNA"/>
</dbReference>
<dbReference type="PANTHER" id="PTHR42856:SF1">
    <property type="entry name" value="ACYL-COENZYME A THIOESTERASE PAAI"/>
    <property type="match status" value="1"/>
</dbReference>
<dbReference type="eggNOG" id="COG2050">
    <property type="taxonomic scope" value="Bacteria"/>
</dbReference>
<dbReference type="PANTHER" id="PTHR42856">
    <property type="entry name" value="ACYL-COENZYME A THIOESTERASE PAAI"/>
    <property type="match status" value="1"/>
</dbReference>
<dbReference type="GO" id="GO:0016289">
    <property type="term" value="F:acyl-CoA hydrolase activity"/>
    <property type="evidence" value="ECO:0007669"/>
    <property type="project" value="TreeGrafter"/>
</dbReference>